<dbReference type="InParanoid" id="A0A2P6NNS9"/>
<evidence type="ECO:0000313" key="3">
    <source>
        <dbReference type="Proteomes" id="UP000241769"/>
    </source>
</evidence>
<proteinExistence type="predicted"/>
<comment type="caution">
    <text evidence="2">The sequence shown here is derived from an EMBL/GenBank/DDBJ whole genome shotgun (WGS) entry which is preliminary data.</text>
</comment>
<sequence>MRCEHKKGQLVFRGFSKKWGRPRRTQEKQMGDNGEDLTSMDLKEWSSGAL</sequence>
<gene>
    <name evidence="2" type="ORF">PROFUN_06406</name>
</gene>
<dbReference type="AlphaFoldDB" id="A0A2P6NNS9"/>
<name>A0A2P6NNS9_9EUKA</name>
<organism evidence="2 3">
    <name type="scientific">Planoprotostelium fungivorum</name>
    <dbReference type="NCBI Taxonomy" id="1890364"/>
    <lineage>
        <taxon>Eukaryota</taxon>
        <taxon>Amoebozoa</taxon>
        <taxon>Evosea</taxon>
        <taxon>Variosea</taxon>
        <taxon>Cavosteliida</taxon>
        <taxon>Cavosteliaceae</taxon>
        <taxon>Planoprotostelium</taxon>
    </lineage>
</organism>
<dbReference type="Proteomes" id="UP000241769">
    <property type="component" value="Unassembled WGS sequence"/>
</dbReference>
<protein>
    <submittedName>
        <fullName evidence="2">Uncharacterized protein</fullName>
    </submittedName>
</protein>
<evidence type="ECO:0000313" key="2">
    <source>
        <dbReference type="EMBL" id="PRP85617.1"/>
    </source>
</evidence>
<reference evidence="2 3" key="1">
    <citation type="journal article" date="2018" name="Genome Biol. Evol.">
        <title>Multiple Roots of Fruiting Body Formation in Amoebozoa.</title>
        <authorList>
            <person name="Hillmann F."/>
            <person name="Forbes G."/>
            <person name="Novohradska S."/>
            <person name="Ferling I."/>
            <person name="Riege K."/>
            <person name="Groth M."/>
            <person name="Westermann M."/>
            <person name="Marz M."/>
            <person name="Spaller T."/>
            <person name="Winckler T."/>
            <person name="Schaap P."/>
            <person name="Glockner G."/>
        </authorList>
    </citation>
    <scope>NUCLEOTIDE SEQUENCE [LARGE SCALE GENOMIC DNA]</scope>
    <source>
        <strain evidence="2 3">Jena</strain>
    </source>
</reference>
<feature type="region of interest" description="Disordered" evidence="1">
    <location>
        <begin position="14"/>
        <end position="50"/>
    </location>
</feature>
<accession>A0A2P6NNS9</accession>
<evidence type="ECO:0000256" key="1">
    <source>
        <dbReference type="SAM" id="MobiDB-lite"/>
    </source>
</evidence>
<keyword evidence="3" id="KW-1185">Reference proteome</keyword>
<dbReference type="EMBL" id="MDYQ01000042">
    <property type="protein sequence ID" value="PRP85617.1"/>
    <property type="molecule type" value="Genomic_DNA"/>
</dbReference>